<organism evidence="1 2">
    <name type="scientific">Slackia piriformis YIT 12062</name>
    <dbReference type="NCBI Taxonomy" id="742818"/>
    <lineage>
        <taxon>Bacteria</taxon>
        <taxon>Bacillati</taxon>
        <taxon>Actinomycetota</taxon>
        <taxon>Coriobacteriia</taxon>
        <taxon>Eggerthellales</taxon>
        <taxon>Eggerthellaceae</taxon>
        <taxon>Slackia</taxon>
    </lineage>
</organism>
<dbReference type="GO" id="GO:0006355">
    <property type="term" value="P:regulation of DNA-templated transcription"/>
    <property type="evidence" value="ECO:0007669"/>
    <property type="project" value="InterPro"/>
</dbReference>
<dbReference type="PATRIC" id="fig|742818.3.peg.1276"/>
<dbReference type="HOGENOM" id="CLU_153735_0_0_11"/>
<protein>
    <recommendedName>
        <fullName evidence="3">DNA helicase UvrC</fullName>
    </recommendedName>
</protein>
<dbReference type="AlphaFoldDB" id="K0YJC8"/>
<evidence type="ECO:0008006" key="3">
    <source>
        <dbReference type="Google" id="ProtNLM"/>
    </source>
</evidence>
<dbReference type="Gene3D" id="2.30.30.100">
    <property type="match status" value="1"/>
</dbReference>
<dbReference type="InParanoid" id="K0YJC8"/>
<keyword evidence="2" id="KW-1185">Reference proteome</keyword>
<gene>
    <name evidence="1" type="ORF">HMPREF9451_01218</name>
</gene>
<dbReference type="OrthoDB" id="3175325at2"/>
<dbReference type="Proteomes" id="UP000006069">
    <property type="component" value="Unassembled WGS sequence"/>
</dbReference>
<evidence type="ECO:0000313" key="1">
    <source>
        <dbReference type="EMBL" id="EJZ83697.1"/>
    </source>
</evidence>
<comment type="caution">
    <text evidence="1">The sequence shown here is derived from an EMBL/GenBank/DDBJ whole genome shotgun (WGS) entry which is preliminary data.</text>
</comment>
<dbReference type="PANTHER" id="PTHR40026:SF1">
    <property type="entry name" value="PROTEIN VEG"/>
    <property type="match status" value="1"/>
</dbReference>
<accession>K0YJC8</accession>
<proteinExistence type="predicted"/>
<dbReference type="RefSeq" id="WP_009139416.1">
    <property type="nucleotide sequence ID" value="NZ_JH815198.1"/>
</dbReference>
<evidence type="ECO:0000313" key="2">
    <source>
        <dbReference type="Proteomes" id="UP000006069"/>
    </source>
</evidence>
<sequence length="116" mass="13432">MELEKRARIVDDIRAELQQRIETRLKVRANMGRSKVVECEGILMQAHPSLFILEIDRKRGRKARQSYQYVDVLTGMVELFDVETGKPIFETLVENGEEPGAHAILIDDEDEENEDF</sequence>
<dbReference type="EMBL" id="ADMD01000007">
    <property type="protein sequence ID" value="EJZ83697.1"/>
    <property type="molecule type" value="Genomic_DNA"/>
</dbReference>
<dbReference type="InterPro" id="IPR009366">
    <property type="entry name" value="Protein_Veg"/>
</dbReference>
<reference evidence="1 2" key="1">
    <citation type="submission" date="2012-08" db="EMBL/GenBank/DDBJ databases">
        <title>The Genome Sequence of Slackia piriformis YIT 12062.</title>
        <authorList>
            <consortium name="The Broad Institute Genome Sequencing Platform"/>
            <person name="Earl A."/>
            <person name="Ward D."/>
            <person name="Feldgarden M."/>
            <person name="Gevers D."/>
            <person name="Morotomi M."/>
            <person name="Walker B."/>
            <person name="Young S.K."/>
            <person name="Zeng Q."/>
            <person name="Gargeya S."/>
            <person name="Fitzgerald M."/>
            <person name="Haas B."/>
            <person name="Abouelleil A."/>
            <person name="Alvarado L."/>
            <person name="Arachchi H.M."/>
            <person name="Berlin A.M."/>
            <person name="Chapman S.B."/>
            <person name="Goldberg J."/>
            <person name="Griggs A."/>
            <person name="Gujja S."/>
            <person name="Hansen M."/>
            <person name="Howarth C."/>
            <person name="Imamovic A."/>
            <person name="Larimer J."/>
            <person name="McCowen C."/>
            <person name="Montmayeur A."/>
            <person name="Murphy C."/>
            <person name="Neiman D."/>
            <person name="Pearson M."/>
            <person name="Priest M."/>
            <person name="Roberts A."/>
            <person name="Saif S."/>
            <person name="Shea T."/>
            <person name="Sisk P."/>
            <person name="Sykes S."/>
            <person name="Wortman J."/>
            <person name="Nusbaum C."/>
            <person name="Birren B."/>
        </authorList>
    </citation>
    <scope>NUCLEOTIDE SEQUENCE [LARGE SCALE GENOMIC DNA]</scope>
    <source>
        <strain evidence="1 2">YIT 12062</strain>
    </source>
</reference>
<dbReference type="eggNOG" id="COG4466">
    <property type="taxonomic scope" value="Bacteria"/>
</dbReference>
<name>K0YJC8_9ACTN</name>
<dbReference type="PANTHER" id="PTHR40026">
    <property type="entry name" value="PROTEIN VEG"/>
    <property type="match status" value="1"/>
</dbReference>
<dbReference type="Pfam" id="PF06257">
    <property type="entry name" value="VEG"/>
    <property type="match status" value="1"/>
</dbReference>